<protein>
    <submittedName>
        <fullName evidence="1">Uncharacterized protein</fullName>
    </submittedName>
</protein>
<proteinExistence type="predicted"/>
<comment type="caution">
    <text evidence="1">The sequence shown here is derived from an EMBL/GenBank/DDBJ whole genome shotgun (WGS) entry which is preliminary data.</text>
</comment>
<gene>
    <name evidence="1" type="ORF">D7Z96_00420</name>
</gene>
<reference evidence="2" key="2">
    <citation type="submission" date="2018-10" db="EMBL/GenBank/DDBJ databases">
        <authorList>
            <person name="Wang Y."/>
            <person name="Wang J."/>
            <person name="Yang X."/>
            <person name="Wang Z."/>
            <person name="Huang Y."/>
        </authorList>
    </citation>
    <scope>NUCLEOTIDE SEQUENCE [LARGE SCALE GENOMIC DNA]</scope>
    <source>
        <strain evidence="2">J015</strain>
    </source>
</reference>
<accession>A0A3B0G6L9</accession>
<reference evidence="1 2" key="1">
    <citation type="submission" date="2018-10" db="EMBL/GenBank/DDBJ databases">
        <title>Genome-guide identification and characterization of bacteria that degrade polycyclic aromatic hydrocarbons and resist hexavalent chromium simultaneously.</title>
        <authorList>
            <person name="Feng H."/>
        </authorList>
    </citation>
    <scope>NUCLEOTIDE SEQUENCE [LARGE SCALE GENOMIC DNA]</scope>
    <source>
        <strain evidence="1 2">J015</strain>
    </source>
</reference>
<dbReference type="Proteomes" id="UP000273159">
    <property type="component" value="Unassembled WGS sequence"/>
</dbReference>
<evidence type="ECO:0000313" key="2">
    <source>
        <dbReference type="Proteomes" id="UP000273159"/>
    </source>
</evidence>
<name>A0A3B0G6L9_PSEPS</name>
<organism evidence="1 2">
    <name type="scientific">Pseudarthrobacter phenanthrenivorans</name>
    <name type="common">Arthrobacter phenanthrenivorans</name>
    <dbReference type="NCBI Taxonomy" id="361575"/>
    <lineage>
        <taxon>Bacteria</taxon>
        <taxon>Bacillati</taxon>
        <taxon>Actinomycetota</taxon>
        <taxon>Actinomycetes</taxon>
        <taxon>Micrococcales</taxon>
        <taxon>Micrococcaceae</taxon>
        <taxon>Pseudarthrobacter</taxon>
    </lineage>
</organism>
<dbReference type="EMBL" id="RBNH01000001">
    <property type="protein sequence ID" value="RKO27439.1"/>
    <property type="molecule type" value="Genomic_DNA"/>
</dbReference>
<dbReference type="AlphaFoldDB" id="A0A3B0G6L9"/>
<sequence>MQSVAPGFPLEAYERELTRAMEMAEENRQDGLRRRQLEIEEAKKLDVLNAVFVLYLLNTRYGSHYVEDGLGYIDIQHELGSTFSSREIETAKHKADDVIEYASNLVWRSWDGPHLQELRAKFSEYSDNNLSAAIGHAYWLNR</sequence>
<evidence type="ECO:0000313" key="1">
    <source>
        <dbReference type="EMBL" id="RKO27439.1"/>
    </source>
</evidence>